<proteinExistence type="predicted"/>
<evidence type="ECO:0000313" key="3">
    <source>
        <dbReference type="WBParaSite" id="nRc.2.0.1.t48042-RA"/>
    </source>
</evidence>
<dbReference type="Proteomes" id="UP000887565">
    <property type="component" value="Unplaced"/>
</dbReference>
<feature type="coiled-coil region" evidence="1">
    <location>
        <begin position="101"/>
        <end position="135"/>
    </location>
</feature>
<keyword evidence="1" id="KW-0175">Coiled coil</keyword>
<dbReference type="PANTHER" id="PTHR14240">
    <property type="entry name" value="RETINITIS PIGMENTOSA GTPASE REGULATOR-INTERACTING PROTEIN"/>
    <property type="match status" value="1"/>
</dbReference>
<evidence type="ECO:0000256" key="1">
    <source>
        <dbReference type="SAM" id="Coils"/>
    </source>
</evidence>
<feature type="coiled-coil region" evidence="1">
    <location>
        <begin position="161"/>
        <end position="195"/>
    </location>
</feature>
<evidence type="ECO:0000313" key="2">
    <source>
        <dbReference type="Proteomes" id="UP000887565"/>
    </source>
</evidence>
<protein>
    <submittedName>
        <fullName evidence="3">Uncharacterized protein</fullName>
    </submittedName>
</protein>
<name>A0A915LB23_ROMCU</name>
<reference evidence="3" key="1">
    <citation type="submission" date="2022-11" db="UniProtKB">
        <authorList>
            <consortium name="WormBaseParasite"/>
        </authorList>
    </citation>
    <scope>IDENTIFICATION</scope>
</reference>
<sequence>LRGQLIKLKPHHTDPTVDDDRIEQLEKENNLLKDKLKSLSYQIKAQQPHVVRSHAYHATSSKIISSKSKFAQLNATRRMQIPLPEEHSVQSLPHHGRVKSTEFLEAHVQSLETENNDLKRQIDKMEQKFQFEYEKLKEDTIGNQKIAVSENIETIKLQKQMNEKNAELVLCQLKLKKLEQEYEILKSTKDLALNDLNQCLESLRKEKMASYDLERENLKLKSFGVEKRETAQNDADLENLKRENEILKQTNEVLKNKCVTIKIYSKNYAYTK</sequence>
<feature type="coiled-coil region" evidence="1">
    <location>
        <begin position="230"/>
        <end position="257"/>
    </location>
</feature>
<dbReference type="WBParaSite" id="nRc.2.0.1.t48042-RA">
    <property type="protein sequence ID" value="nRc.2.0.1.t48042-RA"/>
    <property type="gene ID" value="nRc.2.0.1.g48042"/>
</dbReference>
<organism evidence="2 3">
    <name type="scientific">Romanomermis culicivorax</name>
    <name type="common">Nematode worm</name>
    <dbReference type="NCBI Taxonomy" id="13658"/>
    <lineage>
        <taxon>Eukaryota</taxon>
        <taxon>Metazoa</taxon>
        <taxon>Ecdysozoa</taxon>
        <taxon>Nematoda</taxon>
        <taxon>Enoplea</taxon>
        <taxon>Dorylaimia</taxon>
        <taxon>Mermithida</taxon>
        <taxon>Mermithoidea</taxon>
        <taxon>Mermithidae</taxon>
        <taxon>Romanomermis</taxon>
    </lineage>
</organism>
<accession>A0A915LB23</accession>
<dbReference type="InterPro" id="IPR031139">
    <property type="entry name" value="RPGRIP1_fam"/>
</dbReference>
<keyword evidence="2" id="KW-1185">Reference proteome</keyword>
<dbReference type="AlphaFoldDB" id="A0A915LB23"/>